<dbReference type="VEuPathDB" id="AmoebaDB:DICPUDRAFT_74736"/>
<dbReference type="Proteomes" id="UP000001064">
    <property type="component" value="Unassembled WGS sequence"/>
</dbReference>
<dbReference type="InParanoid" id="F0Z8L4"/>
<gene>
    <name evidence="3" type="ORF">DICPUDRAFT_74736</name>
</gene>
<accession>F0Z8L4</accession>
<dbReference type="eggNOG" id="ENOG502RB17">
    <property type="taxonomic scope" value="Eukaryota"/>
</dbReference>
<evidence type="ECO:0000256" key="1">
    <source>
        <dbReference type="SAM" id="Coils"/>
    </source>
</evidence>
<feature type="coiled-coil region" evidence="1">
    <location>
        <begin position="83"/>
        <end position="130"/>
    </location>
</feature>
<evidence type="ECO:0000313" key="4">
    <source>
        <dbReference type="Proteomes" id="UP000001064"/>
    </source>
</evidence>
<dbReference type="AlphaFoldDB" id="F0Z8L4"/>
<proteinExistence type="predicted"/>
<organism evidence="3 4">
    <name type="scientific">Dictyostelium purpureum</name>
    <name type="common">Slime mold</name>
    <dbReference type="NCBI Taxonomy" id="5786"/>
    <lineage>
        <taxon>Eukaryota</taxon>
        <taxon>Amoebozoa</taxon>
        <taxon>Evosea</taxon>
        <taxon>Eumycetozoa</taxon>
        <taxon>Dictyostelia</taxon>
        <taxon>Dictyosteliales</taxon>
        <taxon>Dictyosteliaceae</taxon>
        <taxon>Dictyostelium</taxon>
    </lineage>
</organism>
<keyword evidence="1" id="KW-0175">Coiled coil</keyword>
<evidence type="ECO:0000256" key="2">
    <source>
        <dbReference type="SAM" id="MobiDB-lite"/>
    </source>
</evidence>
<dbReference type="EMBL" id="GL870952">
    <property type="protein sequence ID" value="EGC39778.1"/>
    <property type="molecule type" value="Genomic_DNA"/>
</dbReference>
<dbReference type="KEGG" id="dpp:DICPUDRAFT_74736"/>
<dbReference type="OMA" id="PMVYLTP"/>
<dbReference type="RefSeq" id="XP_003283764.1">
    <property type="nucleotide sequence ID" value="XM_003283716.1"/>
</dbReference>
<protein>
    <submittedName>
        <fullName evidence="3">Uncharacterized protein</fullName>
    </submittedName>
</protein>
<feature type="region of interest" description="Disordered" evidence="2">
    <location>
        <begin position="272"/>
        <end position="293"/>
    </location>
</feature>
<dbReference type="GeneID" id="10509667"/>
<name>F0Z8L4_DICPU</name>
<sequence>MSTSPMSPNSKSISPTSKKVERITFINRLEKELEGICKSNEMILGAVPLQIDDSYNSVTSLLNCLEDLRPQSQKSFSKSNLKIMELEKSINQIKTRIRDNQIKKNNIQLQRELEKELDTKLLQLDELTRKFQTSLMSSTQQQQQSQQQQQININDRQNLFKSIKSSLSNLQISNQRVYQLTNSFYSTLKGYFNLLLEISNRIPAMRGGIDIVGVVSIGQDDSTEILERMCDSIYESSKVAYTFMGEIPSFEKQWYSYHFKIFERVMDRASEDSFDDTASNGSGRGSGRGKKQQKGILAVLKRFKGSSYRQSINLLEKIEVMEYENELQQRLNQNLLNNTSQIYNSHKLNFNQQSPQQNTGPKDNTIKRPIVYEPLNSSFTMMDAVVLDLQNLLSFPENEIINHIDTLINKCQMLFETFNLLKARYSYFKEKLTRWIDNNSTIIRVASYECDAESFKIPDFRSVPDIQYKVKVLYKVMHSYFTTCLVATPMVYLTPDSWKLSSHSDFRSEKRAQIDKLLLVLKSNYPIDYDVLRKLILEFTDILVCALDIQIPLMLEVYEDDSTLTKRKNWSHERKLLKETISKSIHQLKYYQASSSSAPPASLSNSFNNNENSATYQELLGSSVKMLQSIMLQFFKFKPIGRPHLYKNDHQYKLISESKKRYDYRTSILI</sequence>
<dbReference type="OrthoDB" id="19173at2759"/>
<evidence type="ECO:0000313" key="3">
    <source>
        <dbReference type="EMBL" id="EGC39778.1"/>
    </source>
</evidence>
<dbReference type="FunCoup" id="F0Z8L4">
    <property type="interactions" value="398"/>
</dbReference>
<keyword evidence="4" id="KW-1185">Reference proteome</keyword>
<reference evidence="4" key="1">
    <citation type="journal article" date="2011" name="Genome Biol.">
        <title>Comparative genomics of the social amoebae Dictyostelium discoideum and Dictyostelium purpureum.</title>
        <authorList>
            <consortium name="US DOE Joint Genome Institute (JGI-PGF)"/>
            <person name="Sucgang R."/>
            <person name="Kuo A."/>
            <person name="Tian X."/>
            <person name="Salerno W."/>
            <person name="Parikh A."/>
            <person name="Feasley C.L."/>
            <person name="Dalin E."/>
            <person name="Tu H."/>
            <person name="Huang E."/>
            <person name="Barry K."/>
            <person name="Lindquist E."/>
            <person name="Shapiro H."/>
            <person name="Bruce D."/>
            <person name="Schmutz J."/>
            <person name="Salamov A."/>
            <person name="Fey P."/>
            <person name="Gaudet P."/>
            <person name="Anjard C."/>
            <person name="Babu M.M."/>
            <person name="Basu S."/>
            <person name="Bushmanova Y."/>
            <person name="van der Wel H."/>
            <person name="Katoh-Kurasawa M."/>
            <person name="Dinh C."/>
            <person name="Coutinho P.M."/>
            <person name="Saito T."/>
            <person name="Elias M."/>
            <person name="Schaap P."/>
            <person name="Kay R.R."/>
            <person name="Henrissat B."/>
            <person name="Eichinger L."/>
            <person name="Rivero F."/>
            <person name="Putnam N.H."/>
            <person name="West C.M."/>
            <person name="Loomis W.F."/>
            <person name="Chisholm R.L."/>
            <person name="Shaulsky G."/>
            <person name="Strassmann J.E."/>
            <person name="Queller D.C."/>
            <person name="Kuspa A."/>
            <person name="Grigoriev I.V."/>
        </authorList>
    </citation>
    <scope>NUCLEOTIDE SEQUENCE [LARGE SCALE GENOMIC DNA]</scope>
    <source>
        <strain evidence="4">QSDP1</strain>
    </source>
</reference>